<name>A0A7K1GKT7_9FLAO</name>
<dbReference type="EMBL" id="WMJY01000008">
    <property type="protein sequence ID" value="MTH29360.1"/>
    <property type="molecule type" value="Genomic_DNA"/>
</dbReference>
<dbReference type="OrthoDB" id="708726at2"/>
<dbReference type="InterPro" id="IPR036291">
    <property type="entry name" value="NAD(P)-bd_dom_sf"/>
</dbReference>
<dbReference type="RefSeq" id="WP_155035338.1">
    <property type="nucleotide sequence ID" value="NZ_JAYMMG010000056.1"/>
</dbReference>
<gene>
    <name evidence="2" type="ORF">GJV77_05415</name>
</gene>
<dbReference type="Pfam" id="PF13380">
    <property type="entry name" value="CoA_binding_2"/>
    <property type="match status" value="1"/>
</dbReference>
<comment type="caution">
    <text evidence="2">The sequence shown here is derived from an EMBL/GenBank/DDBJ whole genome shotgun (WGS) entry which is preliminary data.</text>
</comment>
<dbReference type="SUPFAM" id="SSF51735">
    <property type="entry name" value="NAD(P)-binding Rossmann-fold domains"/>
    <property type="match status" value="1"/>
</dbReference>
<dbReference type="Gene3D" id="3.40.50.720">
    <property type="entry name" value="NAD(P)-binding Rossmann-like Domain"/>
    <property type="match status" value="1"/>
</dbReference>
<proteinExistence type="predicted"/>
<accession>A0A7K1GKT7</accession>
<keyword evidence="3" id="KW-1185">Reference proteome</keyword>
<protein>
    <submittedName>
        <fullName evidence="2">CoA-binding protein</fullName>
    </submittedName>
</protein>
<dbReference type="AlphaFoldDB" id="A0A7K1GKT7"/>
<sequence length="118" mass="13532">MKVLVIGASLNSARYSYKAIELLRTHGHVVYTYGLKEGMVADVSIRTTKEAYEDIDTVTMYVNPKRQVEFYDYIIGLKPKRLIFNPGTENPEFYELLTANHIAYEEACTLVLLTTNQF</sequence>
<dbReference type="Proteomes" id="UP000488936">
    <property type="component" value="Unassembled WGS sequence"/>
</dbReference>
<evidence type="ECO:0000313" key="3">
    <source>
        <dbReference type="Proteomes" id="UP000488936"/>
    </source>
</evidence>
<organism evidence="2 3">
    <name type="scientific">Myroides pelagicus</name>
    <dbReference type="NCBI Taxonomy" id="270914"/>
    <lineage>
        <taxon>Bacteria</taxon>
        <taxon>Pseudomonadati</taxon>
        <taxon>Bacteroidota</taxon>
        <taxon>Flavobacteriia</taxon>
        <taxon>Flavobacteriales</taxon>
        <taxon>Flavobacteriaceae</taxon>
        <taxon>Myroides</taxon>
    </lineage>
</organism>
<evidence type="ECO:0000313" key="2">
    <source>
        <dbReference type="EMBL" id="MTH29360.1"/>
    </source>
</evidence>
<feature type="domain" description="CoA-binding" evidence="1">
    <location>
        <begin position="2"/>
        <end position="113"/>
    </location>
</feature>
<dbReference type="InterPro" id="IPR003781">
    <property type="entry name" value="CoA-bd"/>
</dbReference>
<reference evidence="2 3" key="1">
    <citation type="journal article" date="2006" name="Int. J. Syst. Evol. Microbiol.">
        <title>Myroides pelagicus sp. nov., isolated from seawater in Thailand.</title>
        <authorList>
            <person name="Yoon J."/>
            <person name="Maneerat S."/>
            <person name="Kawai F."/>
            <person name="Yokota A."/>
        </authorList>
    </citation>
    <scope>NUCLEOTIDE SEQUENCE [LARGE SCALE GENOMIC DNA]</scope>
    <source>
        <strain evidence="2 3">SM1T</strain>
    </source>
</reference>
<evidence type="ECO:0000259" key="1">
    <source>
        <dbReference type="Pfam" id="PF13380"/>
    </source>
</evidence>